<dbReference type="AlphaFoldDB" id="A0AAV8AKE2"/>
<gene>
    <name evidence="2" type="ORF">M0812_04784</name>
</gene>
<proteinExistence type="predicted"/>
<accession>A0AAV8AKE2</accession>
<name>A0AAV8AKE2_9EUKA</name>
<feature type="compositionally biased region" description="Basic residues" evidence="1">
    <location>
        <begin position="59"/>
        <end position="75"/>
    </location>
</feature>
<feature type="region of interest" description="Disordered" evidence="1">
    <location>
        <begin position="46"/>
        <end position="108"/>
    </location>
</feature>
<comment type="caution">
    <text evidence="2">The sequence shown here is derived from an EMBL/GenBank/DDBJ whole genome shotgun (WGS) entry which is preliminary data.</text>
</comment>
<evidence type="ECO:0000313" key="3">
    <source>
        <dbReference type="Proteomes" id="UP001146793"/>
    </source>
</evidence>
<feature type="compositionally biased region" description="Basic and acidic residues" evidence="1">
    <location>
        <begin position="86"/>
        <end position="107"/>
    </location>
</feature>
<feature type="region of interest" description="Disordered" evidence="1">
    <location>
        <begin position="1"/>
        <end position="34"/>
    </location>
</feature>
<dbReference type="Proteomes" id="UP001146793">
    <property type="component" value="Unassembled WGS sequence"/>
</dbReference>
<evidence type="ECO:0000313" key="2">
    <source>
        <dbReference type="EMBL" id="KAJ3453003.1"/>
    </source>
</evidence>
<organism evidence="2 3">
    <name type="scientific">Anaeramoeba flamelloides</name>
    <dbReference type="NCBI Taxonomy" id="1746091"/>
    <lineage>
        <taxon>Eukaryota</taxon>
        <taxon>Metamonada</taxon>
        <taxon>Anaeramoebidae</taxon>
        <taxon>Anaeramoeba</taxon>
    </lineage>
</organism>
<evidence type="ECO:0000256" key="1">
    <source>
        <dbReference type="SAM" id="MobiDB-lite"/>
    </source>
</evidence>
<dbReference type="EMBL" id="JANTQA010000008">
    <property type="protein sequence ID" value="KAJ3453003.1"/>
    <property type="molecule type" value="Genomic_DNA"/>
</dbReference>
<reference evidence="2" key="1">
    <citation type="submission" date="2022-08" db="EMBL/GenBank/DDBJ databases">
        <title>Novel sulphate-reducing endosymbionts in the free-living metamonad Anaeramoeba.</title>
        <authorList>
            <person name="Jerlstrom-Hultqvist J."/>
            <person name="Cepicka I."/>
            <person name="Gallot-Lavallee L."/>
            <person name="Salas-Leiva D."/>
            <person name="Curtis B.A."/>
            <person name="Zahonova K."/>
            <person name="Pipaliya S."/>
            <person name="Dacks J."/>
            <person name="Roger A.J."/>
        </authorList>
    </citation>
    <scope>NUCLEOTIDE SEQUENCE</scope>
    <source>
        <strain evidence="2">Busselton2</strain>
    </source>
</reference>
<sequence>MSRNESPLIKNPMVSTKSDSIETNRDNFQGDNKKFQKNQNYAFCTESNLSCNPKEKPSRKTKKKIDKKEKKKNISKSKGSYSTERTTIDHFKSNSSSKENEKEKEIQELSNKFESTNEEVLCDIIQNIDTDTLKKTISNVANLSEKNHKQFDLFSKIFKVLHEYENYQYLECLSKGRFVFLLIWIMKDLNDLFGYSEGTLERLLEEGEQTGLGKLICFFNPGYHTRFYTNQEILEIEKSGFEDLIKLITTSKMYVCKCWYRSENNRFFYLFKKTSDLNTSNGLFHPKCSILYEKIKKNDDLKILVYHEHFYIITDYLTKENKKK</sequence>
<protein>
    <submittedName>
        <fullName evidence="2">Uncharacterized protein</fullName>
    </submittedName>
</protein>